<dbReference type="Pfam" id="PF03764">
    <property type="entry name" value="EFG_IV"/>
    <property type="match status" value="1"/>
</dbReference>
<dbReference type="Pfam" id="PF22042">
    <property type="entry name" value="EF-G_D2"/>
    <property type="match status" value="1"/>
</dbReference>
<keyword evidence="3" id="KW-0342">GTP-binding</keyword>
<dbReference type="SUPFAM" id="SSF50447">
    <property type="entry name" value="Translation proteins"/>
    <property type="match status" value="1"/>
</dbReference>
<keyword evidence="1" id="KW-0547">Nucleotide-binding</keyword>
<dbReference type="GO" id="GO:0003746">
    <property type="term" value="F:translation elongation factor activity"/>
    <property type="evidence" value="ECO:0007669"/>
    <property type="project" value="UniProtKB-KW"/>
</dbReference>
<dbReference type="InterPro" id="IPR000795">
    <property type="entry name" value="T_Tr_GTP-bd_dom"/>
</dbReference>
<dbReference type="EMBL" id="DPVV01000201">
    <property type="protein sequence ID" value="HCL01944.1"/>
    <property type="molecule type" value="Genomic_DNA"/>
</dbReference>
<dbReference type="SUPFAM" id="SSF54980">
    <property type="entry name" value="EF-G C-terminal domain-like"/>
    <property type="match status" value="1"/>
</dbReference>
<protein>
    <submittedName>
        <fullName evidence="5">Translation elongation factor G</fullName>
    </submittedName>
</protein>
<evidence type="ECO:0000256" key="3">
    <source>
        <dbReference type="ARBA" id="ARBA00023134"/>
    </source>
</evidence>
<dbReference type="InterPro" id="IPR005225">
    <property type="entry name" value="Small_GTP-bd"/>
</dbReference>
<name>A0A3D2X4W3_9FIRM</name>
<proteinExistence type="predicted"/>
<dbReference type="InterPro" id="IPR009000">
    <property type="entry name" value="Transl_B-barrel_sf"/>
</dbReference>
<dbReference type="PRINTS" id="PR01037">
    <property type="entry name" value="TCRTETOQM"/>
</dbReference>
<dbReference type="Pfam" id="PF14492">
    <property type="entry name" value="EFG_III"/>
    <property type="match status" value="1"/>
</dbReference>
<evidence type="ECO:0000256" key="2">
    <source>
        <dbReference type="ARBA" id="ARBA00022917"/>
    </source>
</evidence>
<keyword evidence="2" id="KW-0648">Protein biosynthesis</keyword>
<evidence type="ECO:0000259" key="4">
    <source>
        <dbReference type="PROSITE" id="PS51722"/>
    </source>
</evidence>
<evidence type="ECO:0000256" key="1">
    <source>
        <dbReference type="ARBA" id="ARBA00022741"/>
    </source>
</evidence>
<dbReference type="PRINTS" id="PR00315">
    <property type="entry name" value="ELONGATNFCT"/>
</dbReference>
<dbReference type="SUPFAM" id="SSF52540">
    <property type="entry name" value="P-loop containing nucleoside triphosphate hydrolases"/>
    <property type="match status" value="1"/>
</dbReference>
<dbReference type="InterPro" id="IPR027417">
    <property type="entry name" value="P-loop_NTPase"/>
</dbReference>
<dbReference type="SMART" id="SM00889">
    <property type="entry name" value="EFG_IV"/>
    <property type="match status" value="1"/>
</dbReference>
<dbReference type="Gene3D" id="3.30.70.870">
    <property type="entry name" value="Elongation Factor G (Translational Gtpase), domain 3"/>
    <property type="match status" value="1"/>
</dbReference>
<dbReference type="InterPro" id="IPR014721">
    <property type="entry name" value="Ribsml_uS5_D2-typ_fold_subgr"/>
</dbReference>
<dbReference type="Pfam" id="PF00009">
    <property type="entry name" value="GTP_EFTU"/>
    <property type="match status" value="1"/>
</dbReference>
<evidence type="ECO:0000313" key="5">
    <source>
        <dbReference type="EMBL" id="HCL01944.1"/>
    </source>
</evidence>
<feature type="non-terminal residue" evidence="5">
    <location>
        <position position="550"/>
    </location>
</feature>
<dbReference type="GO" id="GO:0005525">
    <property type="term" value="F:GTP binding"/>
    <property type="evidence" value="ECO:0007669"/>
    <property type="project" value="UniProtKB-KW"/>
</dbReference>
<dbReference type="SUPFAM" id="SSF54211">
    <property type="entry name" value="Ribosomal protein S5 domain 2-like"/>
    <property type="match status" value="1"/>
</dbReference>
<accession>A0A3D2X4W3</accession>
<dbReference type="Gene3D" id="3.30.230.10">
    <property type="match status" value="1"/>
</dbReference>
<dbReference type="InterPro" id="IPR020568">
    <property type="entry name" value="Ribosomal_Su5_D2-typ_SF"/>
</dbReference>
<dbReference type="NCBIfam" id="TIGR00231">
    <property type="entry name" value="small_GTP"/>
    <property type="match status" value="1"/>
</dbReference>
<evidence type="ECO:0000313" key="6">
    <source>
        <dbReference type="Proteomes" id="UP000262969"/>
    </source>
</evidence>
<dbReference type="Gene3D" id="2.40.30.10">
    <property type="entry name" value="Translation factors"/>
    <property type="match status" value="1"/>
</dbReference>
<dbReference type="AlphaFoldDB" id="A0A3D2X4W3"/>
<organism evidence="5 6">
    <name type="scientific">Lachnoclostridium phytofermentans</name>
    <dbReference type="NCBI Taxonomy" id="66219"/>
    <lineage>
        <taxon>Bacteria</taxon>
        <taxon>Bacillati</taxon>
        <taxon>Bacillota</taxon>
        <taxon>Clostridia</taxon>
        <taxon>Lachnospirales</taxon>
        <taxon>Lachnospiraceae</taxon>
    </lineage>
</organism>
<keyword evidence="5" id="KW-0251">Elongation factor</keyword>
<gene>
    <name evidence="5" type="ORF">DHW61_05925</name>
</gene>
<dbReference type="GO" id="GO:0003924">
    <property type="term" value="F:GTPase activity"/>
    <property type="evidence" value="ECO:0007669"/>
    <property type="project" value="InterPro"/>
</dbReference>
<dbReference type="Gene3D" id="3.40.50.300">
    <property type="entry name" value="P-loop containing nucleotide triphosphate hydrolases"/>
    <property type="match status" value="1"/>
</dbReference>
<dbReference type="PROSITE" id="PS51722">
    <property type="entry name" value="G_TR_2"/>
    <property type="match status" value="1"/>
</dbReference>
<dbReference type="GO" id="GO:0032790">
    <property type="term" value="P:ribosome disassembly"/>
    <property type="evidence" value="ECO:0007669"/>
    <property type="project" value="TreeGrafter"/>
</dbReference>
<sequence length="550" mass="61966">MNKLIIGILAHVDAGKTTLSESILYTSGKIGKLGRVDNKDAYLDTYELERARGITIFSKQALFELGETNITLLDTPGHVDFSAEMERTLQVLDYAILVISGADGIQGHTKTLWHLLDMYQIPVFLFINKMDQPGTEKDKILHDLKNQLDDGCIDFGQVKTDEFYDQLAMCDELMMESYLETGRVETNQIMQAIKERKVFPCFFGSALRLDGIEEFLKGINTYTMLPSYPDEFGAKVFKITRDDQGNRLTHMKLTGGKLKVKDALSNGVWEEKVNQIRIYSGQKYDPVNEVEAGSVFAVTGLSQTKPGEGLGIEEISDTPVLEPVLSYQIILPQGCDPRMMIPKLRQIEEEEPELHIVWDEQLQEIQAQIMGEVQIEILQNMIQTRFGVEVSFDAGRIVYKETIGNVVEGVGHFEPLRHYAEVHLLLEPGEPGSGLEFGIDCSEDLLGKSWQRLILTHLEEKAHRGVLTGSAITDMKITLVAGRAHNKHTEGGDFREATYRAVRQGLKETNSILLEPYYSFQLELPEKMVGRAMTDIEKMYGLCEISQTNE</sequence>
<dbReference type="InterPro" id="IPR005517">
    <property type="entry name" value="Transl_elong_EFG/EF2_IV"/>
</dbReference>
<comment type="caution">
    <text evidence="5">The sequence shown here is derived from an EMBL/GenBank/DDBJ whole genome shotgun (WGS) entry which is preliminary data.</text>
</comment>
<reference evidence="5 6" key="1">
    <citation type="journal article" date="2018" name="Nat. Biotechnol.">
        <title>A standardized bacterial taxonomy based on genome phylogeny substantially revises the tree of life.</title>
        <authorList>
            <person name="Parks D.H."/>
            <person name="Chuvochina M."/>
            <person name="Waite D.W."/>
            <person name="Rinke C."/>
            <person name="Skarshewski A."/>
            <person name="Chaumeil P.A."/>
            <person name="Hugenholtz P."/>
        </authorList>
    </citation>
    <scope>NUCLEOTIDE SEQUENCE [LARGE SCALE GENOMIC DNA]</scope>
    <source>
        <strain evidence="5">UBA11728</strain>
    </source>
</reference>
<feature type="domain" description="Tr-type G" evidence="4">
    <location>
        <begin position="1"/>
        <end position="227"/>
    </location>
</feature>
<dbReference type="InterPro" id="IPR041095">
    <property type="entry name" value="EFG_II"/>
</dbReference>
<dbReference type="Proteomes" id="UP000262969">
    <property type="component" value="Unassembled WGS sequence"/>
</dbReference>
<dbReference type="PANTHER" id="PTHR43261">
    <property type="entry name" value="TRANSLATION ELONGATION FACTOR G-RELATED"/>
    <property type="match status" value="1"/>
</dbReference>
<dbReference type="InterPro" id="IPR031157">
    <property type="entry name" value="G_TR_CS"/>
</dbReference>
<dbReference type="InterPro" id="IPR053905">
    <property type="entry name" value="EF-G-like_DII"/>
</dbReference>
<dbReference type="PANTHER" id="PTHR43261:SF1">
    <property type="entry name" value="RIBOSOME-RELEASING FACTOR 2, MITOCHONDRIAL"/>
    <property type="match status" value="1"/>
</dbReference>
<dbReference type="PROSITE" id="PS00301">
    <property type="entry name" value="G_TR_1"/>
    <property type="match status" value="1"/>
</dbReference>
<dbReference type="InterPro" id="IPR035647">
    <property type="entry name" value="EFG_III/V"/>
</dbReference>